<keyword evidence="2" id="KW-0677">Repeat</keyword>
<dbReference type="PANTHER" id="PTHR47186">
    <property type="entry name" value="LEUCINE-RICH REPEAT-CONTAINING PROTEIN 57"/>
    <property type="match status" value="1"/>
</dbReference>
<evidence type="ECO:0000313" key="5">
    <source>
        <dbReference type="Proteomes" id="UP000683360"/>
    </source>
</evidence>
<dbReference type="AlphaFoldDB" id="A0A8S3QZ66"/>
<evidence type="ECO:0000313" key="4">
    <source>
        <dbReference type="EMBL" id="CAG2199986.1"/>
    </source>
</evidence>
<dbReference type="GO" id="GO:0005509">
    <property type="term" value="F:calcium ion binding"/>
    <property type="evidence" value="ECO:0007669"/>
    <property type="project" value="InterPro"/>
</dbReference>
<dbReference type="PROSITE" id="PS00018">
    <property type="entry name" value="EF_HAND_1"/>
    <property type="match status" value="1"/>
</dbReference>
<organism evidence="4 5">
    <name type="scientific">Mytilus edulis</name>
    <name type="common">Blue mussel</name>
    <dbReference type="NCBI Taxonomy" id="6550"/>
    <lineage>
        <taxon>Eukaryota</taxon>
        <taxon>Metazoa</taxon>
        <taxon>Spiralia</taxon>
        <taxon>Lophotrochozoa</taxon>
        <taxon>Mollusca</taxon>
        <taxon>Bivalvia</taxon>
        <taxon>Autobranchia</taxon>
        <taxon>Pteriomorphia</taxon>
        <taxon>Mytilida</taxon>
        <taxon>Mytiloidea</taxon>
        <taxon>Mytilidae</taxon>
        <taxon>Mytilinae</taxon>
        <taxon>Mytilus</taxon>
    </lineage>
</organism>
<gene>
    <name evidence="4" type="ORF">MEDL_14659</name>
</gene>
<dbReference type="InterPro" id="IPR002048">
    <property type="entry name" value="EF_hand_dom"/>
</dbReference>
<dbReference type="EMBL" id="CAJPWZ010000730">
    <property type="protein sequence ID" value="CAG2199986.1"/>
    <property type="molecule type" value="Genomic_DNA"/>
</dbReference>
<keyword evidence="1" id="KW-0433">Leucine-rich repeat</keyword>
<accession>A0A8S3QZ66</accession>
<comment type="caution">
    <text evidence="4">The sequence shown here is derived from an EMBL/GenBank/DDBJ whole genome shotgun (WGS) entry which is preliminary data.</text>
</comment>
<dbReference type="SUPFAM" id="SSF52047">
    <property type="entry name" value="RNI-like"/>
    <property type="match status" value="1"/>
</dbReference>
<dbReference type="InterPro" id="IPR003591">
    <property type="entry name" value="Leu-rich_rpt_typical-subtyp"/>
</dbReference>
<protein>
    <recommendedName>
        <fullName evidence="3">EF-hand domain-containing protein</fullName>
    </recommendedName>
</protein>
<dbReference type="OrthoDB" id="10252328at2759"/>
<evidence type="ECO:0000256" key="2">
    <source>
        <dbReference type="ARBA" id="ARBA00022737"/>
    </source>
</evidence>
<proteinExistence type="predicted"/>
<evidence type="ECO:0000256" key="1">
    <source>
        <dbReference type="ARBA" id="ARBA00022614"/>
    </source>
</evidence>
<keyword evidence="5" id="KW-1185">Reference proteome</keyword>
<name>A0A8S3QZ66_MYTED</name>
<dbReference type="PANTHER" id="PTHR47186:SF3">
    <property type="entry name" value="OS09G0267800 PROTEIN"/>
    <property type="match status" value="1"/>
</dbReference>
<dbReference type="InterPro" id="IPR032675">
    <property type="entry name" value="LRR_dom_sf"/>
</dbReference>
<evidence type="ECO:0000259" key="3">
    <source>
        <dbReference type="PROSITE" id="PS50222"/>
    </source>
</evidence>
<dbReference type="Gene3D" id="3.80.10.10">
    <property type="entry name" value="Ribonuclease Inhibitor"/>
    <property type="match status" value="1"/>
</dbReference>
<dbReference type="PROSITE" id="PS50222">
    <property type="entry name" value="EF_HAND_2"/>
    <property type="match status" value="1"/>
</dbReference>
<dbReference type="InterPro" id="IPR018247">
    <property type="entry name" value="EF_Hand_1_Ca_BS"/>
</dbReference>
<feature type="domain" description="EF-hand" evidence="3">
    <location>
        <begin position="119"/>
        <end position="154"/>
    </location>
</feature>
<reference evidence="4" key="1">
    <citation type="submission" date="2021-03" db="EMBL/GenBank/DDBJ databases">
        <authorList>
            <person name="Bekaert M."/>
        </authorList>
    </citation>
    <scope>NUCLEOTIDE SEQUENCE</scope>
</reference>
<sequence>MPKDILRAPALSTFYLHNCPIRKLDIEWPASTTLTSLSLKGLLIQEVPKEIAKLSELNDLNLDCNPIFTLPDELGHLKKLKHLSAKGIPWIPFEGKIYQMPKAKYQKWHAENPYIINYLSEKAVEDLFDKFDENNNNILDLTEVAKLNFEFLISIPRIGVNKRGYNTYGGVPPMIFKLKDLESLDLSYTAINCIPDFASELFNLQTLNLEHCPFLENVSGNVGLLPNLRSLHLNSCAMLDSPPPDIVGRGFDSVRAFLKKMAGGFTECHRTKLMFIGLGQAGKTT</sequence>
<dbReference type="SMART" id="SM00369">
    <property type="entry name" value="LRR_TYP"/>
    <property type="match status" value="3"/>
</dbReference>
<dbReference type="Proteomes" id="UP000683360">
    <property type="component" value="Unassembled WGS sequence"/>
</dbReference>